<evidence type="ECO:0000256" key="1">
    <source>
        <dbReference type="ARBA" id="ARBA00004575"/>
    </source>
</evidence>
<dbReference type="PROSITE" id="PS51257">
    <property type="entry name" value="PROKAR_LIPOPROTEIN"/>
    <property type="match status" value="1"/>
</dbReference>
<evidence type="ECO:0000256" key="3">
    <source>
        <dbReference type="ARBA" id="ARBA00022692"/>
    </source>
</evidence>
<dbReference type="InParanoid" id="A0A2R6QVM3"/>
<keyword evidence="7" id="KW-0539">Nucleus</keyword>
<evidence type="ECO:0000313" key="11">
    <source>
        <dbReference type="Proteomes" id="UP000241394"/>
    </source>
</evidence>
<dbReference type="Proteomes" id="UP000241394">
    <property type="component" value="Chromosome LG12"/>
</dbReference>
<keyword evidence="5 8" id="KW-1133">Transmembrane helix</keyword>
<feature type="transmembrane region" description="Helical" evidence="8">
    <location>
        <begin position="266"/>
        <end position="286"/>
    </location>
</feature>
<dbReference type="AlphaFoldDB" id="A0A2R6QVM3"/>
<keyword evidence="4 9" id="KW-0732">Signal</keyword>
<dbReference type="EMBL" id="NKQK01000012">
    <property type="protein sequence ID" value="PSS15804.1"/>
    <property type="molecule type" value="Genomic_DNA"/>
</dbReference>
<keyword evidence="3 8" id="KW-0812">Transmembrane</keyword>
<evidence type="ECO:0000256" key="5">
    <source>
        <dbReference type="ARBA" id="ARBA00022989"/>
    </source>
</evidence>
<evidence type="ECO:0000256" key="8">
    <source>
        <dbReference type="SAM" id="Phobius"/>
    </source>
</evidence>
<accession>A0A2R6QVM3</accession>
<comment type="subcellular location">
    <subcellularLocation>
        <location evidence="1">Nucleus inner membrane</location>
        <topology evidence="1">Multi-pass membrane protein</topology>
        <orientation evidence="1">Nucleoplasmic side</orientation>
    </subcellularLocation>
</comment>
<sequence length="514" mass="57108">MRRERQRVMGSSTSLLLLFSLTVLLSVISCASDATTFKGIDLENPVIEVSPSPPAGYISSSRGSKDVFLCERVRVAGKSRLKLGSYAGTYRVTVAPAAVIPEKLHNKIQICFHQNASRGLCQCEKDEWKAVQNWIWSSVMSPYEDRYVDLKFVGEFSCSVTVEEEFQRWRLFCLAVGIVLLLLAPIVSGWVPFYYSSSMAIGVLLVIIILLFQAMKLLPTGRKNVFYLTIYGSVLGAGSLLLHQFSMFVNSILVNFGLSEEMRNPVSVFVLLGIVLAGAALGYWIVRKFVITEDGSVDGGIAQFVKWSMRIMAAAFILQSTLDTPLAMGTLASCFAISFLLTSLKWNSPDAIIIFGNSMYSGYGSPWRTGGQASARQNRAEFLSRSGKVGPRRTLWNSPRRSPAWFDSPVKGVISPSTGRLLTRTQQDHYSTFHKTPNRKKISKKEWENFTKESTREAMADLASSPEFTDWIIKHADRIQLLPEGSSDEAIGSGSDSTDDNVAESCNRFGFFKW</sequence>
<dbReference type="PANTHER" id="PTHR31587">
    <property type="entry name" value="TRANSMEMBRANE PROTEIN (DUF2215)"/>
    <property type="match status" value="1"/>
</dbReference>
<feature type="transmembrane region" description="Helical" evidence="8">
    <location>
        <begin position="169"/>
        <end position="187"/>
    </location>
</feature>
<reference evidence="11" key="2">
    <citation type="journal article" date="2018" name="BMC Genomics">
        <title>A manually annotated Actinidia chinensis var. chinensis (kiwifruit) genome highlights the challenges associated with draft genomes and gene prediction in plants.</title>
        <authorList>
            <person name="Pilkington S.M."/>
            <person name="Crowhurst R."/>
            <person name="Hilario E."/>
            <person name="Nardozza S."/>
            <person name="Fraser L."/>
            <person name="Peng Y."/>
            <person name="Gunaseelan K."/>
            <person name="Simpson R."/>
            <person name="Tahir J."/>
            <person name="Deroles S.C."/>
            <person name="Templeton K."/>
            <person name="Luo Z."/>
            <person name="Davy M."/>
            <person name="Cheng C."/>
            <person name="McNeilage M."/>
            <person name="Scaglione D."/>
            <person name="Liu Y."/>
            <person name="Zhang Q."/>
            <person name="Datson P."/>
            <person name="De Silva N."/>
            <person name="Gardiner S.E."/>
            <person name="Bassett H."/>
            <person name="Chagne D."/>
            <person name="McCallum J."/>
            <person name="Dzierzon H."/>
            <person name="Deng C."/>
            <person name="Wang Y.Y."/>
            <person name="Barron L."/>
            <person name="Manako K."/>
            <person name="Bowen J."/>
            <person name="Foster T.M."/>
            <person name="Erridge Z.A."/>
            <person name="Tiffin H."/>
            <person name="Waite C.N."/>
            <person name="Davies K.M."/>
            <person name="Grierson E.P."/>
            <person name="Laing W.A."/>
            <person name="Kirk R."/>
            <person name="Chen X."/>
            <person name="Wood M."/>
            <person name="Montefiori M."/>
            <person name="Brummell D.A."/>
            <person name="Schwinn K.E."/>
            <person name="Catanach A."/>
            <person name="Fullerton C."/>
            <person name="Li D."/>
            <person name="Meiyalaghan S."/>
            <person name="Nieuwenhuizen N."/>
            <person name="Read N."/>
            <person name="Prakash R."/>
            <person name="Hunter D."/>
            <person name="Zhang H."/>
            <person name="McKenzie M."/>
            <person name="Knabel M."/>
            <person name="Harris A."/>
            <person name="Allan A.C."/>
            <person name="Gleave A."/>
            <person name="Chen A."/>
            <person name="Janssen B.J."/>
            <person name="Plunkett B."/>
            <person name="Ampomah-Dwamena C."/>
            <person name="Voogd C."/>
            <person name="Leif D."/>
            <person name="Lafferty D."/>
            <person name="Souleyre E.J.F."/>
            <person name="Varkonyi-Gasic E."/>
            <person name="Gambi F."/>
            <person name="Hanley J."/>
            <person name="Yao J.L."/>
            <person name="Cheung J."/>
            <person name="David K.M."/>
            <person name="Warren B."/>
            <person name="Marsh K."/>
            <person name="Snowden K.C."/>
            <person name="Lin-Wang K."/>
            <person name="Brian L."/>
            <person name="Martinez-Sanchez M."/>
            <person name="Wang M."/>
            <person name="Ileperuma N."/>
            <person name="Macnee N."/>
            <person name="Campin R."/>
            <person name="McAtee P."/>
            <person name="Drummond R.S.M."/>
            <person name="Espley R.V."/>
            <person name="Ireland H.S."/>
            <person name="Wu R."/>
            <person name="Atkinson R.G."/>
            <person name="Karunairetnam S."/>
            <person name="Bulley S."/>
            <person name="Chunkath S."/>
            <person name="Hanley Z."/>
            <person name="Storey R."/>
            <person name="Thrimawithana A.H."/>
            <person name="Thomson S."/>
            <person name="David C."/>
            <person name="Testolin R."/>
            <person name="Huang H."/>
            <person name="Hellens R.P."/>
            <person name="Schaffer R.J."/>
        </authorList>
    </citation>
    <scope>NUCLEOTIDE SEQUENCE [LARGE SCALE GENOMIC DNA]</scope>
    <source>
        <strain evidence="11">cv. Red5</strain>
    </source>
</reference>
<reference evidence="10 11" key="1">
    <citation type="submission" date="2017-07" db="EMBL/GenBank/DDBJ databases">
        <title>An improved, manually edited Actinidia chinensis var. chinensis (kiwifruit) genome highlights the challenges associated with draft genomes and gene prediction in plants.</title>
        <authorList>
            <person name="Pilkington S."/>
            <person name="Crowhurst R."/>
            <person name="Hilario E."/>
            <person name="Nardozza S."/>
            <person name="Fraser L."/>
            <person name="Peng Y."/>
            <person name="Gunaseelan K."/>
            <person name="Simpson R."/>
            <person name="Tahir J."/>
            <person name="Deroles S."/>
            <person name="Templeton K."/>
            <person name="Luo Z."/>
            <person name="Davy M."/>
            <person name="Cheng C."/>
            <person name="Mcneilage M."/>
            <person name="Scaglione D."/>
            <person name="Liu Y."/>
            <person name="Zhang Q."/>
            <person name="Datson P."/>
            <person name="De Silva N."/>
            <person name="Gardiner S."/>
            <person name="Bassett H."/>
            <person name="Chagne D."/>
            <person name="Mccallum J."/>
            <person name="Dzierzon H."/>
            <person name="Deng C."/>
            <person name="Wang Y.-Y."/>
            <person name="Barron N."/>
            <person name="Manako K."/>
            <person name="Bowen J."/>
            <person name="Foster T."/>
            <person name="Erridge Z."/>
            <person name="Tiffin H."/>
            <person name="Waite C."/>
            <person name="Davies K."/>
            <person name="Grierson E."/>
            <person name="Laing W."/>
            <person name="Kirk R."/>
            <person name="Chen X."/>
            <person name="Wood M."/>
            <person name="Montefiori M."/>
            <person name="Brummell D."/>
            <person name="Schwinn K."/>
            <person name="Catanach A."/>
            <person name="Fullerton C."/>
            <person name="Li D."/>
            <person name="Meiyalaghan S."/>
            <person name="Nieuwenhuizen N."/>
            <person name="Read N."/>
            <person name="Prakash R."/>
            <person name="Hunter D."/>
            <person name="Zhang H."/>
            <person name="Mckenzie M."/>
            <person name="Knabel M."/>
            <person name="Harris A."/>
            <person name="Allan A."/>
            <person name="Chen A."/>
            <person name="Janssen B."/>
            <person name="Plunkett B."/>
            <person name="Dwamena C."/>
            <person name="Voogd C."/>
            <person name="Leif D."/>
            <person name="Lafferty D."/>
            <person name="Souleyre E."/>
            <person name="Varkonyi-Gasic E."/>
            <person name="Gambi F."/>
            <person name="Hanley J."/>
            <person name="Yao J.-L."/>
            <person name="Cheung J."/>
            <person name="David K."/>
            <person name="Warren B."/>
            <person name="Marsh K."/>
            <person name="Snowden K."/>
            <person name="Lin-Wang K."/>
            <person name="Brian L."/>
            <person name="Martinez-Sanchez M."/>
            <person name="Wang M."/>
            <person name="Ileperuma N."/>
            <person name="Macnee N."/>
            <person name="Campin R."/>
            <person name="Mcatee P."/>
            <person name="Drummond R."/>
            <person name="Espley R."/>
            <person name="Ireland H."/>
            <person name="Wu R."/>
            <person name="Atkinson R."/>
            <person name="Karunairetnam S."/>
            <person name="Bulley S."/>
            <person name="Chunkath S."/>
            <person name="Hanley Z."/>
            <person name="Storey R."/>
            <person name="Thrimawithana A."/>
            <person name="Thomson S."/>
            <person name="David C."/>
            <person name="Testolin R."/>
        </authorList>
    </citation>
    <scope>NUCLEOTIDE SEQUENCE [LARGE SCALE GENOMIC DNA]</scope>
    <source>
        <strain evidence="11">cv. Red5</strain>
        <tissue evidence="10">Young leaf</tissue>
    </source>
</reference>
<evidence type="ECO:0000256" key="2">
    <source>
        <dbReference type="ARBA" id="ARBA00005748"/>
    </source>
</evidence>
<evidence type="ECO:0000256" key="6">
    <source>
        <dbReference type="ARBA" id="ARBA00023136"/>
    </source>
</evidence>
<comment type="caution">
    <text evidence="10">The sequence shown here is derived from an EMBL/GenBank/DDBJ whole genome shotgun (WGS) entry which is preliminary data.</text>
</comment>
<dbReference type="GO" id="GO:0005637">
    <property type="term" value="C:nuclear inner membrane"/>
    <property type="evidence" value="ECO:0007669"/>
    <property type="project" value="UniProtKB-SubCell"/>
</dbReference>
<evidence type="ECO:0000256" key="9">
    <source>
        <dbReference type="SAM" id="SignalP"/>
    </source>
</evidence>
<dbReference type="InterPro" id="IPR019358">
    <property type="entry name" value="NEMP_fam"/>
</dbReference>
<dbReference type="Pfam" id="PF10225">
    <property type="entry name" value="NEMP"/>
    <property type="match status" value="1"/>
</dbReference>
<protein>
    <submittedName>
        <fullName evidence="10">Meiosis arrest female protein</fullName>
    </submittedName>
</protein>
<dbReference type="OMA" id="GRKSAFY"/>
<name>A0A2R6QVM3_ACTCC</name>
<comment type="similarity">
    <text evidence="2">Belongs to the NEMP family.</text>
</comment>
<feature type="chain" id="PRO_5015337073" evidence="9">
    <location>
        <begin position="31"/>
        <end position="514"/>
    </location>
</feature>
<feature type="transmembrane region" description="Helical" evidence="8">
    <location>
        <begin position="224"/>
        <end position="246"/>
    </location>
</feature>
<keyword evidence="6 8" id="KW-0472">Membrane</keyword>
<gene>
    <name evidence="10" type="ORF">CEY00_Acc13297</name>
</gene>
<evidence type="ECO:0000313" key="10">
    <source>
        <dbReference type="EMBL" id="PSS15804.1"/>
    </source>
</evidence>
<dbReference type="PANTHER" id="PTHR31587:SF3">
    <property type="entry name" value="EXPRESSED PROTEIN"/>
    <property type="match status" value="1"/>
</dbReference>
<feature type="signal peptide" evidence="9">
    <location>
        <begin position="1"/>
        <end position="30"/>
    </location>
</feature>
<dbReference type="GO" id="GO:0006325">
    <property type="term" value="P:chromatin organization"/>
    <property type="evidence" value="ECO:0007669"/>
    <property type="project" value="EnsemblPlants"/>
</dbReference>
<evidence type="ECO:0000256" key="7">
    <source>
        <dbReference type="ARBA" id="ARBA00023242"/>
    </source>
</evidence>
<dbReference type="OrthoDB" id="772609at2759"/>
<organism evidence="10 11">
    <name type="scientific">Actinidia chinensis var. chinensis</name>
    <name type="common">Chinese soft-hair kiwi</name>
    <dbReference type="NCBI Taxonomy" id="1590841"/>
    <lineage>
        <taxon>Eukaryota</taxon>
        <taxon>Viridiplantae</taxon>
        <taxon>Streptophyta</taxon>
        <taxon>Embryophyta</taxon>
        <taxon>Tracheophyta</taxon>
        <taxon>Spermatophyta</taxon>
        <taxon>Magnoliopsida</taxon>
        <taxon>eudicotyledons</taxon>
        <taxon>Gunneridae</taxon>
        <taxon>Pentapetalae</taxon>
        <taxon>asterids</taxon>
        <taxon>Ericales</taxon>
        <taxon>Actinidiaceae</taxon>
        <taxon>Actinidia</taxon>
    </lineage>
</organism>
<dbReference type="Gramene" id="PSS15804">
    <property type="protein sequence ID" value="PSS15804"/>
    <property type="gene ID" value="CEY00_Acc13297"/>
</dbReference>
<dbReference type="GO" id="GO:0042393">
    <property type="term" value="F:histone binding"/>
    <property type="evidence" value="ECO:0007669"/>
    <property type="project" value="EnsemblPlants"/>
</dbReference>
<proteinExistence type="inferred from homology"/>
<keyword evidence="11" id="KW-1185">Reference proteome</keyword>
<dbReference type="STRING" id="1590841.A0A2R6QVM3"/>
<evidence type="ECO:0000256" key="4">
    <source>
        <dbReference type="ARBA" id="ARBA00022729"/>
    </source>
</evidence>
<feature type="transmembrane region" description="Helical" evidence="8">
    <location>
        <begin position="193"/>
        <end position="212"/>
    </location>
</feature>